<evidence type="ECO:0000259" key="1">
    <source>
        <dbReference type="PROSITE" id="PS51186"/>
    </source>
</evidence>
<dbReference type="GO" id="GO:0008999">
    <property type="term" value="F:protein-N-terminal-alanine acetyltransferase activity"/>
    <property type="evidence" value="ECO:0007669"/>
    <property type="project" value="TreeGrafter"/>
</dbReference>
<dbReference type="AlphaFoldDB" id="A0A7X2S3S9"/>
<dbReference type="PANTHER" id="PTHR43792">
    <property type="entry name" value="GNAT FAMILY, PUTATIVE (AFU_ORTHOLOGUE AFUA_3G00765)-RELATED-RELATED"/>
    <property type="match status" value="1"/>
</dbReference>
<dbReference type="InterPro" id="IPR000182">
    <property type="entry name" value="GNAT_dom"/>
</dbReference>
<keyword evidence="2" id="KW-0808">Transferase</keyword>
<gene>
    <name evidence="2" type="ORF">GKZ89_07060</name>
</gene>
<proteinExistence type="predicted"/>
<dbReference type="CDD" id="cd04301">
    <property type="entry name" value="NAT_SF"/>
    <property type="match status" value="1"/>
</dbReference>
<protein>
    <submittedName>
        <fullName evidence="2">GNAT family N-acetyltransferase</fullName>
    </submittedName>
</protein>
<dbReference type="RefSeq" id="WP_155111692.1">
    <property type="nucleotide sequence ID" value="NZ_WMIB01000004.1"/>
</dbReference>
<dbReference type="Gene3D" id="3.40.630.30">
    <property type="match status" value="1"/>
</dbReference>
<dbReference type="Proteomes" id="UP000434639">
    <property type="component" value="Unassembled WGS sequence"/>
</dbReference>
<reference evidence="2 3" key="1">
    <citation type="journal article" date="2017" name="Int. J. Syst. Evol. Microbiol.">
        <title>Bacillus mangrovi sp. nov., isolated from a sediment sample from a mangrove forest.</title>
        <authorList>
            <person name="Gupta V."/>
            <person name="Singh P.K."/>
            <person name="Korpole S."/>
            <person name="Tanuku N.R.S."/>
            <person name="Pinnaka A.K."/>
        </authorList>
    </citation>
    <scope>NUCLEOTIDE SEQUENCE [LARGE SCALE GENOMIC DNA]</scope>
    <source>
        <strain evidence="2 3">KCTC 33872</strain>
    </source>
</reference>
<dbReference type="OrthoDB" id="9811523at2"/>
<name>A0A7X2S3S9_9BACI</name>
<feature type="domain" description="N-acetyltransferase" evidence="1">
    <location>
        <begin position="11"/>
        <end position="173"/>
    </location>
</feature>
<dbReference type="InterPro" id="IPR016181">
    <property type="entry name" value="Acyl_CoA_acyltransferase"/>
</dbReference>
<dbReference type="Pfam" id="PF13302">
    <property type="entry name" value="Acetyltransf_3"/>
    <property type="match status" value="1"/>
</dbReference>
<keyword evidence="3" id="KW-1185">Reference proteome</keyword>
<dbReference type="PANTHER" id="PTHR43792:SF9">
    <property type="entry name" value="RIBOSOMAL-PROTEIN-ALANINE ACETYLTRANSFERASE"/>
    <property type="match status" value="1"/>
</dbReference>
<dbReference type="SUPFAM" id="SSF55729">
    <property type="entry name" value="Acyl-CoA N-acyltransferases (Nat)"/>
    <property type="match status" value="1"/>
</dbReference>
<dbReference type="InterPro" id="IPR051531">
    <property type="entry name" value="N-acetyltransferase"/>
</dbReference>
<dbReference type="GO" id="GO:0005737">
    <property type="term" value="C:cytoplasm"/>
    <property type="evidence" value="ECO:0007669"/>
    <property type="project" value="TreeGrafter"/>
</dbReference>
<sequence>MTFPELRTERLFLRKVADEDAAALLDIFSRKNVLEYYGMEPLKERAEAVLLASKFREGWESGSSIRWGLEYDSRLIGTIGYHNWSKIHKRAEIGYELHPDFWRMGFASEALHAAADFGFRTLGLHRIGATVRPENIASLKLLEKMGFRQEGLLHGYQYTGGSFFDLIMLSLIKENGRNGL</sequence>
<comment type="caution">
    <text evidence="2">The sequence shown here is derived from an EMBL/GenBank/DDBJ whole genome shotgun (WGS) entry which is preliminary data.</text>
</comment>
<organism evidence="2 3">
    <name type="scientific">Metabacillus mangrovi</name>
    <dbReference type="NCBI Taxonomy" id="1491830"/>
    <lineage>
        <taxon>Bacteria</taxon>
        <taxon>Bacillati</taxon>
        <taxon>Bacillota</taxon>
        <taxon>Bacilli</taxon>
        <taxon>Bacillales</taxon>
        <taxon>Bacillaceae</taxon>
        <taxon>Metabacillus</taxon>
    </lineage>
</organism>
<dbReference type="PROSITE" id="PS51186">
    <property type="entry name" value="GNAT"/>
    <property type="match status" value="1"/>
</dbReference>
<accession>A0A7X2S3S9</accession>
<evidence type="ECO:0000313" key="2">
    <source>
        <dbReference type="EMBL" id="MTH53169.1"/>
    </source>
</evidence>
<dbReference type="EMBL" id="WMIB01000004">
    <property type="protein sequence ID" value="MTH53169.1"/>
    <property type="molecule type" value="Genomic_DNA"/>
</dbReference>
<evidence type="ECO:0000313" key="3">
    <source>
        <dbReference type="Proteomes" id="UP000434639"/>
    </source>
</evidence>